<dbReference type="Proteomes" id="UP000029964">
    <property type="component" value="Unassembled WGS sequence"/>
</dbReference>
<dbReference type="InterPro" id="IPR002575">
    <property type="entry name" value="Aminoglycoside_PTrfase"/>
</dbReference>
<dbReference type="InterPro" id="IPR011050">
    <property type="entry name" value="Pectin_lyase_fold/virulence"/>
</dbReference>
<dbReference type="PANTHER" id="PTHR21310:SF37">
    <property type="entry name" value="AMINOGLYCOSIDE PHOSPHOTRANSFERASE DOMAIN-CONTAINING PROTEIN"/>
    <property type="match status" value="1"/>
</dbReference>
<dbReference type="Gene3D" id="3.90.1200.10">
    <property type="match status" value="1"/>
</dbReference>
<comment type="caution">
    <text evidence="2">The sequence shown here is derived from an EMBL/GenBank/DDBJ whole genome shotgun (WGS) entry which is preliminary data.</text>
</comment>
<dbReference type="PANTHER" id="PTHR21310">
    <property type="entry name" value="AMINOGLYCOSIDE PHOSPHOTRANSFERASE-RELATED-RELATED"/>
    <property type="match status" value="1"/>
</dbReference>
<feature type="domain" description="Aminoglycoside phosphotransferase" evidence="1">
    <location>
        <begin position="67"/>
        <end position="362"/>
    </location>
</feature>
<proteinExistence type="predicted"/>
<dbReference type="InterPro" id="IPR011009">
    <property type="entry name" value="Kinase-like_dom_sf"/>
</dbReference>
<dbReference type="AlphaFoldDB" id="A0A086T6G3"/>
<dbReference type="HOGENOM" id="CLU_446152_0_0_1"/>
<dbReference type="InterPro" id="IPR051678">
    <property type="entry name" value="AGP_Transferase"/>
</dbReference>
<dbReference type="STRING" id="857340.A0A086T6G3"/>
<dbReference type="SUPFAM" id="SSF51126">
    <property type="entry name" value="Pectin lyase-like"/>
    <property type="match status" value="1"/>
</dbReference>
<name>A0A086T6G3_HAPC1</name>
<gene>
    <name evidence="2" type="ORF">ACRE_042850</name>
</gene>
<dbReference type="Gene3D" id="3.30.200.20">
    <property type="entry name" value="Phosphorylase Kinase, domain 1"/>
    <property type="match status" value="1"/>
</dbReference>
<sequence>MPNPASLKTVLDEIEEANGDDEATAWLNRAFGVKEELGTFVATLRGRGEVTEHVGFLKGSFNFCFRYKFSDGGPDALIRFPKPGHIAASLRDEKLANEVQVMELLRGKTTIPIPKILGWGLSSEDPFDLGPFIVMEYVEGKNLCKVLEVPRDEKDPPMLNTDLDDAMLDTIYRQVAGYLLQLSRLSFNRIGAISNDGGEWSVSKRPLTINMNELASATGYPMDRFPTSPFDRASDYFHSLSQQHLTHLRTQRNLSNDPDMARAQFIARHRFPQLIPEYCIQDSGPFLLYCDDLRPANMLVDPETYKITAVLDFEFTNAMPAQFTYDPPWWLLLSGPDHWLEKDAVPEYREVYVHRLGQFLRAMEQAEEEDSAASAAGEAQNGEVAAAPRLSARMRESWESGRFFFDFGLGIRFDRDAAWNYNVRMGTITVTGAGSHAVEVWNVDGLDINAVLARDVGECGLLIQTSTNVWVGYVEGINVAAGNGYATLRFANNNGQLNGVYTTTNVWVDRVYSRGGGRGIFCVSMSGAAEIKHIDLADNGNNAILIENCYNLAIRDGVINGGGEVRVAARSEFPNTSGIFVEVEVNNNSVRESPCAENIFWGITGNAAVNVC</sequence>
<evidence type="ECO:0000259" key="1">
    <source>
        <dbReference type="Pfam" id="PF01636"/>
    </source>
</evidence>
<dbReference type="Pfam" id="PF01636">
    <property type="entry name" value="APH"/>
    <property type="match status" value="1"/>
</dbReference>
<evidence type="ECO:0000313" key="2">
    <source>
        <dbReference type="EMBL" id="KFH44945.1"/>
    </source>
</evidence>
<protein>
    <recommendedName>
        <fullName evidence="1">Aminoglycoside phosphotransferase domain-containing protein</fullName>
    </recommendedName>
</protein>
<dbReference type="OrthoDB" id="5412996at2759"/>
<dbReference type="EMBL" id="JPKY01000040">
    <property type="protein sequence ID" value="KFH44945.1"/>
    <property type="molecule type" value="Genomic_DNA"/>
</dbReference>
<accession>A0A086T6G3</accession>
<keyword evidence="3" id="KW-1185">Reference proteome</keyword>
<organism evidence="2 3">
    <name type="scientific">Hapsidospora chrysogenum (strain ATCC 11550 / CBS 779.69 / DSM 880 / IAM 14645 / JCM 23072 / IMI 49137)</name>
    <name type="common">Acremonium chrysogenum</name>
    <dbReference type="NCBI Taxonomy" id="857340"/>
    <lineage>
        <taxon>Eukaryota</taxon>
        <taxon>Fungi</taxon>
        <taxon>Dikarya</taxon>
        <taxon>Ascomycota</taxon>
        <taxon>Pezizomycotina</taxon>
        <taxon>Sordariomycetes</taxon>
        <taxon>Hypocreomycetidae</taxon>
        <taxon>Hypocreales</taxon>
        <taxon>Bionectriaceae</taxon>
        <taxon>Hapsidospora</taxon>
    </lineage>
</organism>
<dbReference type="SUPFAM" id="SSF56112">
    <property type="entry name" value="Protein kinase-like (PK-like)"/>
    <property type="match status" value="1"/>
</dbReference>
<reference evidence="3" key="1">
    <citation type="journal article" date="2014" name="Genome Announc.">
        <title>Genome sequence and annotation of Acremonium chrysogenum, producer of the beta-lactam antibiotic cephalosporin C.</title>
        <authorList>
            <person name="Terfehr D."/>
            <person name="Dahlmann T.A."/>
            <person name="Specht T."/>
            <person name="Zadra I."/>
            <person name="Kuernsteiner H."/>
            <person name="Kueck U."/>
        </authorList>
    </citation>
    <scope>NUCLEOTIDE SEQUENCE [LARGE SCALE GENOMIC DNA]</scope>
    <source>
        <strain evidence="3">ATCC 11550 / CBS 779.69 / DSM 880 / IAM 14645 / JCM 23072 / IMI 49137</strain>
    </source>
</reference>
<evidence type="ECO:0000313" key="3">
    <source>
        <dbReference type="Proteomes" id="UP000029964"/>
    </source>
</evidence>